<proteinExistence type="predicted"/>
<feature type="compositionally biased region" description="Pro residues" evidence="1">
    <location>
        <begin position="54"/>
        <end position="73"/>
    </location>
</feature>
<evidence type="ECO:0000256" key="1">
    <source>
        <dbReference type="SAM" id="MobiDB-lite"/>
    </source>
</evidence>
<feature type="compositionally biased region" description="Pro residues" evidence="1">
    <location>
        <begin position="80"/>
        <end position="115"/>
    </location>
</feature>
<dbReference type="PRINTS" id="PR01217">
    <property type="entry name" value="PRICHEXTENSN"/>
</dbReference>
<gene>
    <name evidence="2" type="primary">Necator_chrIII.g12754</name>
    <name evidence="2" type="ORF">RB195_011987</name>
</gene>
<accession>A0ABR1D4X5</accession>
<dbReference type="Proteomes" id="UP001303046">
    <property type="component" value="Unassembled WGS sequence"/>
</dbReference>
<keyword evidence="3" id="KW-1185">Reference proteome</keyword>
<name>A0ABR1D4X5_NECAM</name>
<reference evidence="2 3" key="1">
    <citation type="submission" date="2023-08" db="EMBL/GenBank/DDBJ databases">
        <title>A Necator americanus chromosomal reference genome.</title>
        <authorList>
            <person name="Ilik V."/>
            <person name="Petrzelkova K.J."/>
            <person name="Pardy F."/>
            <person name="Fuh T."/>
            <person name="Niatou-Singa F.S."/>
            <person name="Gouil Q."/>
            <person name="Baker L."/>
            <person name="Ritchie M.E."/>
            <person name="Jex A.R."/>
            <person name="Gazzola D."/>
            <person name="Li H."/>
            <person name="Toshio Fujiwara R."/>
            <person name="Zhan B."/>
            <person name="Aroian R.V."/>
            <person name="Pafco B."/>
            <person name="Schwarz E.M."/>
        </authorList>
    </citation>
    <scope>NUCLEOTIDE SEQUENCE [LARGE SCALE GENOMIC DNA]</scope>
    <source>
        <strain evidence="2 3">Aroian</strain>
        <tissue evidence="2">Whole animal</tissue>
    </source>
</reference>
<comment type="caution">
    <text evidence="2">The sequence shown here is derived from an EMBL/GenBank/DDBJ whole genome shotgun (WGS) entry which is preliminary data.</text>
</comment>
<organism evidence="2 3">
    <name type="scientific">Necator americanus</name>
    <name type="common">Human hookworm</name>
    <dbReference type="NCBI Taxonomy" id="51031"/>
    <lineage>
        <taxon>Eukaryota</taxon>
        <taxon>Metazoa</taxon>
        <taxon>Ecdysozoa</taxon>
        <taxon>Nematoda</taxon>
        <taxon>Chromadorea</taxon>
        <taxon>Rhabditida</taxon>
        <taxon>Rhabditina</taxon>
        <taxon>Rhabditomorpha</taxon>
        <taxon>Strongyloidea</taxon>
        <taxon>Ancylostomatidae</taxon>
        <taxon>Bunostominae</taxon>
        <taxon>Necator</taxon>
    </lineage>
</organism>
<sequence>MMFNISNQHAAIAEIDANATMGLEQQSDGFGKRIGTPTETLRIFPLPPFPLVCPPPVIPPSSPPPPPVTPPSTVPATPLRSPPPVPPPPPPVTEPRTPPTAPPPPPPVCPPPPPVRTYMVHVTLEEGHLDPSTLKLTKYISEHSINQRRC</sequence>
<evidence type="ECO:0000313" key="3">
    <source>
        <dbReference type="Proteomes" id="UP001303046"/>
    </source>
</evidence>
<feature type="region of interest" description="Disordered" evidence="1">
    <location>
        <begin position="54"/>
        <end position="116"/>
    </location>
</feature>
<protein>
    <submittedName>
        <fullName evidence="2">Uncharacterized protein</fullName>
    </submittedName>
</protein>
<dbReference type="EMBL" id="JAVFWL010000003">
    <property type="protein sequence ID" value="KAK6745594.1"/>
    <property type="molecule type" value="Genomic_DNA"/>
</dbReference>
<evidence type="ECO:0000313" key="2">
    <source>
        <dbReference type="EMBL" id="KAK6745594.1"/>
    </source>
</evidence>